<feature type="transmembrane region" description="Helical" evidence="2">
    <location>
        <begin position="541"/>
        <end position="559"/>
    </location>
</feature>
<dbReference type="SUPFAM" id="SSF52266">
    <property type="entry name" value="SGNH hydrolase"/>
    <property type="match status" value="1"/>
</dbReference>
<evidence type="ECO:0008006" key="5">
    <source>
        <dbReference type="Google" id="ProtNLM"/>
    </source>
</evidence>
<dbReference type="InterPro" id="IPR008979">
    <property type="entry name" value="Galactose-bd-like_sf"/>
</dbReference>
<keyword evidence="2" id="KW-1133">Transmembrane helix</keyword>
<protein>
    <recommendedName>
        <fullName evidence="5">CBM11 domain-containing protein</fullName>
    </recommendedName>
</protein>
<evidence type="ECO:0000256" key="2">
    <source>
        <dbReference type="SAM" id="Phobius"/>
    </source>
</evidence>
<keyword evidence="2" id="KW-0812">Transmembrane</keyword>
<organism evidence="3 4">
    <name type="scientific">Leptolinea tardivitalis</name>
    <dbReference type="NCBI Taxonomy" id="229920"/>
    <lineage>
        <taxon>Bacteria</taxon>
        <taxon>Bacillati</taxon>
        <taxon>Chloroflexota</taxon>
        <taxon>Anaerolineae</taxon>
        <taxon>Anaerolineales</taxon>
        <taxon>Anaerolineaceae</taxon>
        <taxon>Leptolinea</taxon>
    </lineage>
</organism>
<dbReference type="STRING" id="229920.ADM99_09270"/>
<keyword evidence="4" id="KW-1185">Reference proteome</keyword>
<evidence type="ECO:0000256" key="1">
    <source>
        <dbReference type="SAM" id="MobiDB-lite"/>
    </source>
</evidence>
<name>A0A0P6WYM4_9CHLR</name>
<comment type="caution">
    <text evidence="3">The sequence shown here is derived from an EMBL/GenBank/DDBJ whole genome shotgun (WGS) entry which is preliminary data.</text>
</comment>
<feature type="compositionally biased region" description="Low complexity" evidence="1">
    <location>
        <begin position="513"/>
        <end position="524"/>
    </location>
</feature>
<dbReference type="SUPFAM" id="SSF49785">
    <property type="entry name" value="Galactose-binding domain-like"/>
    <property type="match status" value="1"/>
</dbReference>
<reference evidence="3 4" key="1">
    <citation type="submission" date="2015-07" db="EMBL/GenBank/DDBJ databases">
        <title>Genome sequence of Leptolinea tardivitalis DSM 16556.</title>
        <authorList>
            <person name="Hemp J."/>
            <person name="Ward L.M."/>
            <person name="Pace L.A."/>
            <person name="Fischer W.W."/>
        </authorList>
    </citation>
    <scope>NUCLEOTIDE SEQUENCE [LARGE SCALE GENOMIC DNA]</scope>
    <source>
        <strain evidence="3 4">YMTK-2</strain>
    </source>
</reference>
<dbReference type="AlphaFoldDB" id="A0A0P6WYM4"/>
<evidence type="ECO:0000313" key="3">
    <source>
        <dbReference type="EMBL" id="KPL71656.1"/>
    </source>
</evidence>
<sequence length="564" mass="62424">MDERFQFAILYPRMGRRSIMKRFMFILTIILLVFSSLAFIPTEQLNQEINANPPKDTVKLIFIHHSTGENWLNDENGGLARALQQNNYFPSDTNYGWGPDSIGDRTDIPNWPEWFRSPNTPQIMQAVFNENDLHSPYERTLADPGGENQIILFKSCFPNSALEGNPDDPPTPGSDLNVGNAKYIYNEILQYFKTRPDKLFVLITAPPLIDSTHAANARALTGWLVNDWLKENNYTLPNVAVFDFYNVLTGPNNHHRFVNGIIEHAVNDKRNTEYYPSEDDHPSRQGNQKATAEFLPMLNIFYNRWKSAGAAQPVEPSTAETPAMIPDDGQNNQSSGSPAGAVEGMLFDFESDQPPWEASVDEATGTTALDCQASPAAAFSGKQGLQIAFNVPASSWATCSSFYDSPHDLSKSDGVQFMLKVDEPGVVLHLDVFTGPNGDRATYAREIPLQDAGKWLTVQTLWSDLKRVDWETGGGSVFNHPGEITGFAFGFPAGEKGNSGVIYVDDFQTFNAKSSPSEPQSSKPTVQPAEPSPTPMQSRGFLPFCGSIVFIPLGILVILGRRRG</sequence>
<feature type="region of interest" description="Disordered" evidence="1">
    <location>
        <begin position="512"/>
        <end position="537"/>
    </location>
</feature>
<proteinExistence type="predicted"/>
<accession>A0A0P6WYM4</accession>
<keyword evidence="2" id="KW-0472">Membrane</keyword>
<evidence type="ECO:0000313" key="4">
    <source>
        <dbReference type="Proteomes" id="UP000050430"/>
    </source>
</evidence>
<dbReference type="EMBL" id="LGCK01000010">
    <property type="protein sequence ID" value="KPL71656.1"/>
    <property type="molecule type" value="Genomic_DNA"/>
</dbReference>
<dbReference type="Gene3D" id="2.60.120.260">
    <property type="entry name" value="Galactose-binding domain-like"/>
    <property type="match status" value="1"/>
</dbReference>
<gene>
    <name evidence="3" type="ORF">ADM99_09270</name>
</gene>
<dbReference type="Proteomes" id="UP000050430">
    <property type="component" value="Unassembled WGS sequence"/>
</dbReference>
<feature type="region of interest" description="Disordered" evidence="1">
    <location>
        <begin position="312"/>
        <end position="341"/>
    </location>
</feature>